<evidence type="ECO:0000256" key="1">
    <source>
        <dbReference type="SAM" id="MobiDB-lite"/>
    </source>
</evidence>
<dbReference type="HOGENOM" id="CLU_2278932_0_0_1"/>
<gene>
    <name evidence="3" type="ORF">GLOINDRAFT_32794</name>
</gene>
<organism evidence="3">
    <name type="scientific">Rhizophagus irregularis (strain DAOM 181602 / DAOM 197198 / MUCL 43194)</name>
    <name type="common">Arbuscular mycorrhizal fungus</name>
    <name type="synonym">Glomus intraradices</name>
    <dbReference type="NCBI Taxonomy" id="747089"/>
    <lineage>
        <taxon>Eukaryota</taxon>
        <taxon>Fungi</taxon>
        <taxon>Fungi incertae sedis</taxon>
        <taxon>Mucoromycota</taxon>
        <taxon>Glomeromycotina</taxon>
        <taxon>Glomeromycetes</taxon>
        <taxon>Glomerales</taxon>
        <taxon>Glomeraceae</taxon>
        <taxon>Rhizophagus</taxon>
    </lineage>
</organism>
<dbReference type="VEuPathDB" id="FungiDB:RhiirFUN_005250"/>
<feature type="region of interest" description="Disordered" evidence="1">
    <location>
        <begin position="1"/>
        <end position="40"/>
    </location>
</feature>
<accession>U9TJD8</accession>
<proteinExistence type="predicted"/>
<protein>
    <submittedName>
        <fullName evidence="3">Uncharacterized protein</fullName>
    </submittedName>
</protein>
<reference evidence="3" key="1">
    <citation type="submission" date="2013-07" db="EMBL/GenBank/DDBJ databases">
        <title>The genome of an arbuscular mycorrhizal fungus provides insights into the evolution of the oldest plant symbiosis.</title>
        <authorList>
            <consortium name="DOE Joint Genome Institute"/>
            <person name="Tisserant E."/>
            <person name="Malbreil M."/>
            <person name="Kuo A."/>
            <person name="Kohler A."/>
            <person name="Symeonidi A."/>
            <person name="Balestrini R."/>
            <person name="Charron P."/>
            <person name="Duensing N."/>
            <person name="Frei-dit-Frey N."/>
            <person name="Gianinazzi-Pearson V."/>
            <person name="Gilbert B."/>
            <person name="Handa Y."/>
            <person name="Hijri M."/>
            <person name="Kaul R."/>
            <person name="Kawaguchi M."/>
            <person name="Krajinski F."/>
            <person name="Lammers P."/>
            <person name="Lapierre D."/>
            <person name="Masclaux F.G."/>
            <person name="Murat C."/>
            <person name="Morin E."/>
            <person name="Ndikumana S."/>
            <person name="Pagni M."/>
            <person name="Petitpierre D."/>
            <person name="Requena N."/>
            <person name="Rosikiewicz P."/>
            <person name="Riley R."/>
            <person name="Saito K."/>
            <person name="San Clemente H."/>
            <person name="Shapiro H."/>
            <person name="van Tuinen D."/>
            <person name="Becard G."/>
            <person name="Bonfante P."/>
            <person name="Paszkowski U."/>
            <person name="Shachar-Hill Y."/>
            <person name="Young J.P."/>
            <person name="Sanders I.R."/>
            <person name="Henrissat B."/>
            <person name="Rensing S.A."/>
            <person name="Grigoriev I.V."/>
            <person name="Corradi N."/>
            <person name="Roux C."/>
            <person name="Martin F."/>
        </authorList>
    </citation>
    <scope>NUCLEOTIDE SEQUENCE</scope>
    <source>
        <strain evidence="3">DAOM 197198</strain>
    </source>
</reference>
<feature type="transmembrane region" description="Helical" evidence="2">
    <location>
        <begin position="73"/>
        <end position="96"/>
    </location>
</feature>
<keyword evidence="2" id="KW-1133">Transmembrane helix</keyword>
<name>U9TJD8_RHIID</name>
<dbReference type="AlphaFoldDB" id="U9TJD8"/>
<keyword evidence="2" id="KW-0472">Membrane</keyword>
<evidence type="ECO:0000256" key="2">
    <source>
        <dbReference type="SAM" id="Phobius"/>
    </source>
</evidence>
<sequence length="102" mass="11844">MEKQDNTNIRSSISTNNDESNTNDNELTLRNSNNIEKDDKKLADQLSVNSEIPKETIEDPNDPKFWPRKKKNCILFIISLAGMIESLSSTYVKYLFYERVLK</sequence>
<feature type="compositionally biased region" description="Low complexity" evidence="1">
    <location>
        <begin position="1"/>
        <end position="26"/>
    </location>
</feature>
<keyword evidence="2" id="KW-0812">Transmembrane</keyword>
<dbReference type="EMBL" id="KI290250">
    <property type="protein sequence ID" value="ESA07512.1"/>
    <property type="molecule type" value="Genomic_DNA"/>
</dbReference>
<evidence type="ECO:0000313" key="3">
    <source>
        <dbReference type="EMBL" id="ESA07512.1"/>
    </source>
</evidence>